<proteinExistence type="predicted"/>
<dbReference type="EMBL" id="BART01033028">
    <property type="protein sequence ID" value="GAH16812.1"/>
    <property type="molecule type" value="Genomic_DNA"/>
</dbReference>
<name>X1D989_9ZZZZ</name>
<gene>
    <name evidence="1" type="ORF">S01H4_56901</name>
</gene>
<evidence type="ECO:0000313" key="1">
    <source>
        <dbReference type="EMBL" id="GAH16812.1"/>
    </source>
</evidence>
<dbReference type="Gene3D" id="3.40.50.12780">
    <property type="entry name" value="N-terminal domain of ligase-like"/>
    <property type="match status" value="1"/>
</dbReference>
<comment type="caution">
    <text evidence="1">The sequence shown here is derived from an EMBL/GenBank/DDBJ whole genome shotgun (WGS) entry which is preliminary data.</text>
</comment>
<reference evidence="1" key="1">
    <citation type="journal article" date="2014" name="Front. Microbiol.">
        <title>High frequency of phylogenetically diverse reductive dehalogenase-homologous genes in deep subseafloor sedimentary metagenomes.</title>
        <authorList>
            <person name="Kawai M."/>
            <person name="Futagami T."/>
            <person name="Toyoda A."/>
            <person name="Takaki Y."/>
            <person name="Nishi S."/>
            <person name="Hori S."/>
            <person name="Arai W."/>
            <person name="Tsubouchi T."/>
            <person name="Morono Y."/>
            <person name="Uchiyama I."/>
            <person name="Ito T."/>
            <person name="Fujiyama A."/>
            <person name="Inagaki F."/>
            <person name="Takami H."/>
        </authorList>
    </citation>
    <scope>NUCLEOTIDE SEQUENCE</scope>
    <source>
        <strain evidence="1">Expedition CK06-06</strain>
    </source>
</reference>
<accession>X1D989</accession>
<dbReference type="InterPro" id="IPR053158">
    <property type="entry name" value="CapK_Type1_Caps_Biosynth"/>
</dbReference>
<protein>
    <submittedName>
        <fullName evidence="1">Uncharacterized protein</fullName>
    </submittedName>
</protein>
<dbReference type="AlphaFoldDB" id="X1D989"/>
<sequence length="166" mass="19345">PVTQPNQIGEIVGTSFIMHATPFIRYKTQDYAKFKGWGCSSCGRPYQIWERIEGRLQELLVTMTERYISVSMINMHDDTYDHIKQFQFYQKEKGKVVFQFIPKQSCNDSIIQDVKARLLAKLGDDTELEMKQVKEIPLTSRGKHRLLVQELDIKYDDPSLRVALTL</sequence>
<dbReference type="PANTHER" id="PTHR36932:SF1">
    <property type="entry name" value="CAPSULAR POLYSACCHARIDE BIOSYNTHESIS PROTEIN"/>
    <property type="match status" value="1"/>
</dbReference>
<dbReference type="PANTHER" id="PTHR36932">
    <property type="entry name" value="CAPSULAR POLYSACCHARIDE BIOSYNTHESIS PROTEIN"/>
    <property type="match status" value="1"/>
</dbReference>
<feature type="non-terminal residue" evidence="1">
    <location>
        <position position="1"/>
    </location>
</feature>
<organism evidence="1">
    <name type="scientific">marine sediment metagenome</name>
    <dbReference type="NCBI Taxonomy" id="412755"/>
    <lineage>
        <taxon>unclassified sequences</taxon>
        <taxon>metagenomes</taxon>
        <taxon>ecological metagenomes</taxon>
    </lineage>
</organism>
<dbReference type="InterPro" id="IPR042099">
    <property type="entry name" value="ANL_N_sf"/>
</dbReference>